<dbReference type="InterPro" id="IPR001538">
    <property type="entry name" value="Man6P_isomerase-2_C"/>
</dbReference>
<organism evidence="3 4">
    <name type="scientific">Paenibacillus herberti</name>
    <dbReference type="NCBI Taxonomy" id="1619309"/>
    <lineage>
        <taxon>Bacteria</taxon>
        <taxon>Bacillati</taxon>
        <taxon>Bacillota</taxon>
        <taxon>Bacilli</taxon>
        <taxon>Bacillales</taxon>
        <taxon>Paenibacillaceae</taxon>
        <taxon>Paenibacillus</taxon>
    </lineage>
</organism>
<dbReference type="CDD" id="cd02213">
    <property type="entry name" value="cupin_PMI_typeII_C"/>
    <property type="match status" value="1"/>
</dbReference>
<evidence type="ECO:0000313" key="4">
    <source>
        <dbReference type="Proteomes" id="UP000215145"/>
    </source>
</evidence>
<dbReference type="Gene3D" id="3.90.550.10">
    <property type="entry name" value="Spore Coat Polysaccharide Biosynthesis Protein SpsA, Chain A"/>
    <property type="match status" value="1"/>
</dbReference>
<proteinExistence type="predicted"/>
<dbReference type="GO" id="GO:0004475">
    <property type="term" value="F:mannose-1-phosphate guanylyltransferase (GTP) activity"/>
    <property type="evidence" value="ECO:0007669"/>
    <property type="project" value="TreeGrafter"/>
</dbReference>
<dbReference type="OrthoDB" id="9806359at2"/>
<protein>
    <submittedName>
        <fullName evidence="3">Mannose-1-phosphate guanylyltransferase</fullName>
    </submittedName>
</protein>
<dbReference type="Pfam" id="PF01050">
    <property type="entry name" value="MannoseP_isomer"/>
    <property type="match status" value="1"/>
</dbReference>
<name>A0A229NUW7_9BACL</name>
<dbReference type="InterPro" id="IPR014710">
    <property type="entry name" value="RmlC-like_jellyroll"/>
</dbReference>
<dbReference type="InterPro" id="IPR005835">
    <property type="entry name" value="NTP_transferase_dom"/>
</dbReference>
<dbReference type="Gene3D" id="2.60.120.10">
    <property type="entry name" value="Jelly Rolls"/>
    <property type="match status" value="1"/>
</dbReference>
<accession>A0A229NUW7</accession>
<dbReference type="InterPro" id="IPR029044">
    <property type="entry name" value="Nucleotide-diphossugar_trans"/>
</dbReference>
<dbReference type="GO" id="GO:0005976">
    <property type="term" value="P:polysaccharide metabolic process"/>
    <property type="evidence" value="ECO:0007669"/>
    <property type="project" value="InterPro"/>
</dbReference>
<dbReference type="SUPFAM" id="SSF51182">
    <property type="entry name" value="RmlC-like cupins"/>
    <property type="match status" value="1"/>
</dbReference>
<reference evidence="3 4" key="1">
    <citation type="submission" date="2017-07" db="EMBL/GenBank/DDBJ databases">
        <title>Paenibacillus herberti R33 genome sequencing and assembly.</title>
        <authorList>
            <person name="Su W."/>
        </authorList>
    </citation>
    <scope>NUCLEOTIDE SEQUENCE [LARGE SCALE GENOMIC DNA]</scope>
    <source>
        <strain evidence="3 4">R33</strain>
    </source>
</reference>
<evidence type="ECO:0000259" key="2">
    <source>
        <dbReference type="Pfam" id="PF01050"/>
    </source>
</evidence>
<keyword evidence="3" id="KW-0808">Transferase</keyword>
<sequence length="459" mass="51699">MRTVLLSGGSGKRLWPLSNDLRSKQFLPLLRNAEGNAESMVQRVWNQLKKAGMSENSYIATSRSQLEVLQSQLGQDAAVIVEPERRDTFPAIALASTYLYSIVGVPLDEVITIMPVDPFVEDSFFHTVQSLEAAMLNANAELGLIGVVPDHPSESFGYIVPVTDHDQETEVFKLVKGFREKPKLEEAQALLEQGALWNCGVFAFRLDLMINLLIEMNLPIQYEEMIKQYSKLPKNSFDYEVVEKLKHLIVTPYNGTWRDLGSWSMLAGEMQQPVIGKGVVTEDCVNTHLINELDIPITVIGLSETIVAASPDGILVSSKSASSKIKDLNGDSAQRPMFEERRWGSYKVIDYVKYEYGYEVLTKRIRISIGKNLSYQYHQHRNEIWTITSGVGELILDGVYKTLRVGDVVEVPAGRRHSVRAITDLEFIEVQNGSQLNEEDIVRLSLEWQDILLYVEQTG</sequence>
<keyword evidence="4" id="KW-1185">Reference proteome</keyword>
<keyword evidence="3" id="KW-0548">Nucleotidyltransferase</keyword>
<dbReference type="Pfam" id="PF00483">
    <property type="entry name" value="NTP_transferase"/>
    <property type="match status" value="1"/>
</dbReference>
<dbReference type="AlphaFoldDB" id="A0A229NUW7"/>
<dbReference type="PANTHER" id="PTHR46390:SF1">
    <property type="entry name" value="MANNOSE-1-PHOSPHATE GUANYLYLTRANSFERASE"/>
    <property type="match status" value="1"/>
</dbReference>
<dbReference type="InterPro" id="IPR051161">
    <property type="entry name" value="Mannose-6P_isomerase_type2"/>
</dbReference>
<gene>
    <name evidence="3" type="ORF">CGZ75_22045</name>
</gene>
<evidence type="ECO:0000259" key="1">
    <source>
        <dbReference type="Pfam" id="PF00483"/>
    </source>
</evidence>
<dbReference type="RefSeq" id="WP_089526405.1">
    <property type="nucleotide sequence ID" value="NZ_NMUQ01000003.1"/>
</dbReference>
<dbReference type="EMBL" id="NMUQ01000003">
    <property type="protein sequence ID" value="OXM13703.1"/>
    <property type="molecule type" value="Genomic_DNA"/>
</dbReference>
<dbReference type="Proteomes" id="UP000215145">
    <property type="component" value="Unassembled WGS sequence"/>
</dbReference>
<feature type="domain" description="Nucleotidyl transferase" evidence="1">
    <location>
        <begin position="3"/>
        <end position="266"/>
    </location>
</feature>
<dbReference type="InterPro" id="IPR011051">
    <property type="entry name" value="RmlC_Cupin_sf"/>
</dbReference>
<evidence type="ECO:0000313" key="3">
    <source>
        <dbReference type="EMBL" id="OXM13703.1"/>
    </source>
</evidence>
<dbReference type="SUPFAM" id="SSF53448">
    <property type="entry name" value="Nucleotide-diphospho-sugar transferases"/>
    <property type="match status" value="1"/>
</dbReference>
<comment type="caution">
    <text evidence="3">The sequence shown here is derived from an EMBL/GenBank/DDBJ whole genome shotgun (WGS) entry which is preliminary data.</text>
</comment>
<dbReference type="GO" id="GO:0009298">
    <property type="term" value="P:GDP-mannose biosynthetic process"/>
    <property type="evidence" value="ECO:0007669"/>
    <property type="project" value="TreeGrafter"/>
</dbReference>
<feature type="domain" description="Mannose-6-phosphate isomerase type II C-terminal" evidence="2">
    <location>
        <begin position="341"/>
        <end position="444"/>
    </location>
</feature>
<dbReference type="PANTHER" id="PTHR46390">
    <property type="entry name" value="MANNOSE-1-PHOSPHATE GUANYLYLTRANSFERASE"/>
    <property type="match status" value="1"/>
</dbReference>